<evidence type="ECO:0000313" key="10">
    <source>
        <dbReference type="Proteomes" id="UP001148614"/>
    </source>
</evidence>
<dbReference type="OrthoDB" id="3529975at2759"/>
<feature type="transmembrane region" description="Helical" evidence="7">
    <location>
        <begin position="102"/>
        <end position="126"/>
    </location>
</feature>
<feature type="compositionally biased region" description="Basic and acidic residues" evidence="6">
    <location>
        <begin position="324"/>
        <end position="342"/>
    </location>
</feature>
<evidence type="ECO:0000313" key="9">
    <source>
        <dbReference type="EMBL" id="KAJ3580531.1"/>
    </source>
</evidence>
<protein>
    <recommendedName>
        <fullName evidence="8">Rhodopsin domain-containing protein</fullName>
    </recommendedName>
</protein>
<feature type="transmembrane region" description="Helical" evidence="7">
    <location>
        <begin position="255"/>
        <end position="279"/>
    </location>
</feature>
<keyword evidence="10" id="KW-1185">Reference proteome</keyword>
<dbReference type="Pfam" id="PF20684">
    <property type="entry name" value="Fung_rhodopsin"/>
    <property type="match status" value="1"/>
</dbReference>
<dbReference type="AlphaFoldDB" id="A0A9W8NNM7"/>
<evidence type="ECO:0000256" key="4">
    <source>
        <dbReference type="ARBA" id="ARBA00023136"/>
    </source>
</evidence>
<name>A0A9W8NNM7_9PEZI</name>
<accession>A0A9W8NNM7</accession>
<organism evidence="9 10">
    <name type="scientific">Xylaria arbuscula</name>
    <dbReference type="NCBI Taxonomy" id="114810"/>
    <lineage>
        <taxon>Eukaryota</taxon>
        <taxon>Fungi</taxon>
        <taxon>Dikarya</taxon>
        <taxon>Ascomycota</taxon>
        <taxon>Pezizomycotina</taxon>
        <taxon>Sordariomycetes</taxon>
        <taxon>Xylariomycetidae</taxon>
        <taxon>Xylariales</taxon>
        <taxon>Xylariaceae</taxon>
        <taxon>Xylaria</taxon>
    </lineage>
</organism>
<dbReference type="PANTHER" id="PTHR33048:SF8">
    <property type="entry name" value="INTEGRAL MEMBRANE PROTEIN-RELATED"/>
    <property type="match status" value="1"/>
</dbReference>
<dbReference type="InterPro" id="IPR049326">
    <property type="entry name" value="Rhodopsin_dom_fungi"/>
</dbReference>
<feature type="compositionally biased region" description="Polar residues" evidence="6">
    <location>
        <begin position="305"/>
        <end position="316"/>
    </location>
</feature>
<feature type="transmembrane region" description="Helical" evidence="7">
    <location>
        <begin position="180"/>
        <end position="201"/>
    </location>
</feature>
<feature type="transmembrane region" description="Helical" evidence="7">
    <location>
        <begin position="138"/>
        <end position="160"/>
    </location>
</feature>
<keyword evidence="2 7" id="KW-0812">Transmembrane</keyword>
<dbReference type="InterPro" id="IPR052337">
    <property type="entry name" value="SAT4-like"/>
</dbReference>
<dbReference type="Proteomes" id="UP001148614">
    <property type="component" value="Unassembled WGS sequence"/>
</dbReference>
<evidence type="ECO:0000256" key="3">
    <source>
        <dbReference type="ARBA" id="ARBA00022989"/>
    </source>
</evidence>
<feature type="domain" description="Rhodopsin" evidence="8">
    <location>
        <begin position="41"/>
        <end position="279"/>
    </location>
</feature>
<evidence type="ECO:0000256" key="2">
    <source>
        <dbReference type="ARBA" id="ARBA00022692"/>
    </source>
</evidence>
<comment type="similarity">
    <text evidence="5">Belongs to the SAT4 family.</text>
</comment>
<evidence type="ECO:0000259" key="8">
    <source>
        <dbReference type="Pfam" id="PF20684"/>
    </source>
</evidence>
<feature type="transmembrane region" description="Helical" evidence="7">
    <location>
        <begin position="213"/>
        <end position="235"/>
    </location>
</feature>
<keyword evidence="4 7" id="KW-0472">Membrane</keyword>
<evidence type="ECO:0000256" key="1">
    <source>
        <dbReference type="ARBA" id="ARBA00004141"/>
    </source>
</evidence>
<reference evidence="9" key="1">
    <citation type="submission" date="2022-07" db="EMBL/GenBank/DDBJ databases">
        <title>Genome Sequence of Xylaria arbuscula.</title>
        <authorList>
            <person name="Buettner E."/>
        </authorList>
    </citation>
    <scope>NUCLEOTIDE SEQUENCE</scope>
    <source>
        <strain evidence="9">VT107</strain>
    </source>
</reference>
<dbReference type="EMBL" id="JANPWZ010000002">
    <property type="protein sequence ID" value="KAJ3580531.1"/>
    <property type="molecule type" value="Genomic_DNA"/>
</dbReference>
<feature type="region of interest" description="Disordered" evidence="6">
    <location>
        <begin position="305"/>
        <end position="373"/>
    </location>
</feature>
<dbReference type="PANTHER" id="PTHR33048">
    <property type="entry name" value="PTH11-LIKE INTEGRAL MEMBRANE PROTEIN (AFU_ORTHOLOGUE AFUA_5G11245)"/>
    <property type="match status" value="1"/>
</dbReference>
<gene>
    <name evidence="9" type="ORF">NPX13_g38</name>
</gene>
<evidence type="ECO:0000256" key="5">
    <source>
        <dbReference type="ARBA" id="ARBA00038359"/>
    </source>
</evidence>
<comment type="caution">
    <text evidence="9">The sequence shown here is derived from an EMBL/GenBank/DDBJ whole genome shotgun (WGS) entry which is preliminary data.</text>
</comment>
<evidence type="ECO:0000256" key="6">
    <source>
        <dbReference type="SAM" id="MobiDB-lite"/>
    </source>
</evidence>
<keyword evidence="3 7" id="KW-1133">Transmembrane helix</keyword>
<evidence type="ECO:0000256" key="7">
    <source>
        <dbReference type="SAM" id="Phobius"/>
    </source>
</evidence>
<feature type="transmembrane region" description="Helical" evidence="7">
    <location>
        <begin position="57"/>
        <end position="82"/>
    </location>
</feature>
<proteinExistence type="inferred from homology"/>
<sequence>MAGFPQSEIDYQTAHFDDDNGTAIAVVGSVFVVLAIISVVLRVVARRVKRAKLSTDDYLAIGTVIPLLVLDVSSNLSVRWGLGRHLLWVLQDPENIINIGKVQLGISLGYNFSMLFGKLSVLALYHRVFTFANKWMKWGVISTGAITVLWFATGTLGVFLECRPLYTIWTESCLPSKSSSIVFAAVNFATDIVVLVLPQRVIWKLNRSPRERLAISGLFLLGVFATAVTLTRLVFFNKSPGSEHPYDSTYYSTYTILFTVAEPACVVLCGSLPMVPGLVKSWMRSQSSSTSSSRRLLSFTKYWSSTRGRSQGSGWSKTGEVESQDQKSRGLESRDRAVEGSSKKSSHSTESTEMFNLEPGRNGHYHTEVGQAI</sequence>
<dbReference type="GO" id="GO:0016020">
    <property type="term" value="C:membrane"/>
    <property type="evidence" value="ECO:0007669"/>
    <property type="project" value="UniProtKB-SubCell"/>
</dbReference>
<feature type="transmembrane region" description="Helical" evidence="7">
    <location>
        <begin position="23"/>
        <end position="45"/>
    </location>
</feature>
<comment type="subcellular location">
    <subcellularLocation>
        <location evidence="1">Membrane</location>
        <topology evidence="1">Multi-pass membrane protein</topology>
    </subcellularLocation>
</comment>